<evidence type="ECO:0000313" key="3">
    <source>
        <dbReference type="EMBL" id="MBR7618688.1"/>
    </source>
</evidence>
<dbReference type="InterPro" id="IPR006311">
    <property type="entry name" value="TAT_signal"/>
</dbReference>
<evidence type="ECO:0000256" key="1">
    <source>
        <dbReference type="ARBA" id="ARBA00022801"/>
    </source>
</evidence>
<dbReference type="Gene3D" id="3.40.50.1820">
    <property type="entry name" value="alpha/beta hydrolase"/>
    <property type="match status" value="2"/>
</dbReference>
<dbReference type="SUPFAM" id="SSF49785">
    <property type="entry name" value="Galactose-binding domain-like"/>
    <property type="match status" value="1"/>
</dbReference>
<dbReference type="Pfam" id="PF02129">
    <property type="entry name" value="Peptidase_S15"/>
    <property type="match status" value="1"/>
</dbReference>
<dbReference type="PANTHER" id="PTHR43056">
    <property type="entry name" value="PEPTIDASE S9 PROLYL OLIGOPEPTIDASE"/>
    <property type="match status" value="1"/>
</dbReference>
<dbReference type="GO" id="GO:0008239">
    <property type="term" value="F:dipeptidyl-peptidase activity"/>
    <property type="evidence" value="ECO:0007669"/>
    <property type="project" value="InterPro"/>
</dbReference>
<keyword evidence="1 3" id="KW-0378">Hydrolase</keyword>
<dbReference type="InterPro" id="IPR005674">
    <property type="entry name" value="CocE/Ser_esterase"/>
</dbReference>
<dbReference type="Gene3D" id="2.60.120.260">
    <property type="entry name" value="Galactose-binding domain-like"/>
    <property type="match status" value="1"/>
</dbReference>
<dbReference type="PROSITE" id="PS51318">
    <property type="entry name" value="TAT"/>
    <property type="match status" value="1"/>
</dbReference>
<name>A0A941D0L0_9CAUL</name>
<gene>
    <name evidence="3" type="ORF">JKL49_04740</name>
</gene>
<evidence type="ECO:0000313" key="4">
    <source>
        <dbReference type="Proteomes" id="UP000622580"/>
    </source>
</evidence>
<dbReference type="EMBL" id="JAGSGD010000001">
    <property type="protein sequence ID" value="MBR7618688.1"/>
    <property type="molecule type" value="Genomic_DNA"/>
</dbReference>
<proteinExistence type="predicted"/>
<keyword evidence="4" id="KW-1185">Reference proteome</keyword>
<dbReference type="NCBIfam" id="TIGR00976">
    <property type="entry name" value="CocE_NonD"/>
    <property type="match status" value="1"/>
</dbReference>
<dbReference type="RefSeq" id="WP_215338560.1">
    <property type="nucleotide sequence ID" value="NZ_JAGSGD010000001.1"/>
</dbReference>
<dbReference type="InterPro" id="IPR008979">
    <property type="entry name" value="Galactose-bd-like_sf"/>
</dbReference>
<dbReference type="InterPro" id="IPR000383">
    <property type="entry name" value="Xaa-Pro-like_dom"/>
</dbReference>
<dbReference type="SUPFAM" id="SSF53474">
    <property type="entry name" value="alpha/beta-Hydrolases"/>
    <property type="match status" value="1"/>
</dbReference>
<dbReference type="AlphaFoldDB" id="A0A941D0L0"/>
<dbReference type="PANTHER" id="PTHR43056:SF10">
    <property type="entry name" value="COCE_NOND FAMILY, PUTATIVE (AFU_ORTHOLOGUE AFUA_7G00600)-RELATED"/>
    <property type="match status" value="1"/>
</dbReference>
<dbReference type="Proteomes" id="UP000622580">
    <property type="component" value="Unassembled WGS sequence"/>
</dbReference>
<reference evidence="3" key="1">
    <citation type="submission" date="2021-04" db="EMBL/GenBank/DDBJ databases">
        <title>Draft genome assembly of strain Phenylobacterium sp. 20VBR1 using MiniION and Illumina platforms.</title>
        <authorList>
            <person name="Thomas F.A."/>
            <person name="Krishnan K.P."/>
            <person name="Sinha R.K."/>
        </authorList>
    </citation>
    <scope>NUCLEOTIDE SEQUENCE</scope>
    <source>
        <strain evidence="3">20VBR1</strain>
    </source>
</reference>
<feature type="domain" description="Xaa-Pro dipeptidyl-peptidase C-terminal" evidence="2">
    <location>
        <begin position="316"/>
        <end position="544"/>
    </location>
</feature>
<dbReference type="InterPro" id="IPR013736">
    <property type="entry name" value="Xaa-Pro_dipept_C"/>
</dbReference>
<organism evidence="3 4">
    <name type="scientific">Phenylobacterium glaciei</name>
    <dbReference type="NCBI Taxonomy" id="2803784"/>
    <lineage>
        <taxon>Bacteria</taxon>
        <taxon>Pseudomonadati</taxon>
        <taxon>Pseudomonadota</taxon>
        <taxon>Alphaproteobacteria</taxon>
        <taxon>Caulobacterales</taxon>
        <taxon>Caulobacteraceae</taxon>
        <taxon>Phenylobacterium</taxon>
    </lineage>
</organism>
<dbReference type="Pfam" id="PF08530">
    <property type="entry name" value="PepX_C"/>
    <property type="match status" value="1"/>
</dbReference>
<dbReference type="InterPro" id="IPR050585">
    <property type="entry name" value="Xaa-Pro_dipeptidyl-ppase/CocE"/>
</dbReference>
<sequence>MSLSRRGVLAAGVAAPSLYGLGAFAASAWSLPPVRKVIETEHVWIPMADGVRLSARLFVPAGAEGEPAPAVLEYIPYRKRDGYRSHDTAWGRQLAGHGIGYVRVDVRGSGDSEGVMVDEYDIPELNDGVAIIDWISRQSWCSGAVGMRGISWGGINTLQVAAMRPKALKAIMALGTTDTRYGNDAHYVGGALGHTNLQWGIGFKAVMAGPPDPANVGPDWQAMWRQRLEATPPIMATWLEHQTNDAYWRRGSVGLDWGAIQVPTYVVGGWQDTYSNPIGRMLEKLQVPRKGLIGPWGHTYPWTAEPMGLDWAYEEVRWWEQWLKGVDTGIMDEPMLRAFMPYATWAEVRPTEIPGRWVAEKVWPAPAITPRDFHLTSEGLAGEAGPARTVTYVGDKVVGLTKPEWIDRPPIEQSLDDARSLVFDGEPLAEDLEILGYPMAHLRIAADRPVAKVAVRVTEVTPEGKSWLVSYGLKNLTHRDSDETPQALEPGRSYDVSFPLFLVGHRFTRGNRIRVAISENLWPLAWPSPEIVTLSLALDHSRVSLPVRPAEASPAPFPIPIKHAPPPASPPPPPVVTTAPVSPGHYRIELDSLPVPFTWPDIGTTTSRGRWETVELIEGQPNSGRWRQEASSSWKRDAWDCSLSAVIELTSTPTEFVLSEQLTARQGATVVFQRRKDSRIARNLV</sequence>
<protein>
    <submittedName>
        <fullName evidence="3">CocE/NonD family hydrolase</fullName>
    </submittedName>
</protein>
<dbReference type="SMART" id="SM00939">
    <property type="entry name" value="PepX_C"/>
    <property type="match status" value="1"/>
</dbReference>
<comment type="caution">
    <text evidence="3">The sequence shown here is derived from an EMBL/GenBank/DDBJ whole genome shotgun (WGS) entry which is preliminary data.</text>
</comment>
<evidence type="ECO:0000259" key="2">
    <source>
        <dbReference type="SMART" id="SM00939"/>
    </source>
</evidence>
<accession>A0A941D0L0</accession>
<dbReference type="InterPro" id="IPR029058">
    <property type="entry name" value="AB_hydrolase_fold"/>
</dbReference>